<dbReference type="Ensembl" id="ENSCMIT00000000392.1">
    <property type="protein sequence ID" value="ENSCMIP00000000356.1"/>
    <property type="gene ID" value="ENSCMIG00000000277.1"/>
</dbReference>
<organism evidence="10 11">
    <name type="scientific">Callorhinchus milii</name>
    <name type="common">Ghost shark</name>
    <dbReference type="NCBI Taxonomy" id="7868"/>
    <lineage>
        <taxon>Eukaryota</taxon>
        <taxon>Metazoa</taxon>
        <taxon>Chordata</taxon>
        <taxon>Craniata</taxon>
        <taxon>Vertebrata</taxon>
        <taxon>Chondrichthyes</taxon>
        <taxon>Holocephali</taxon>
        <taxon>Chimaeriformes</taxon>
        <taxon>Callorhinchidae</taxon>
        <taxon>Callorhinchus</taxon>
    </lineage>
</organism>
<dbReference type="Proteomes" id="UP000314986">
    <property type="component" value="Unassembled WGS sequence"/>
</dbReference>
<keyword evidence="7 8" id="KW-0694">RNA-binding</keyword>
<dbReference type="Gene3D" id="4.10.60.30">
    <property type="entry name" value="Nanos, RNA-binding domain"/>
    <property type="match status" value="1"/>
</dbReference>
<protein>
    <recommendedName>
        <fullName evidence="9">Nanos-type domain-containing protein</fullName>
    </recommendedName>
</protein>
<keyword evidence="5" id="KW-0862">Zinc</keyword>
<reference evidence="11" key="3">
    <citation type="journal article" date="2014" name="Nature">
        <title>Elephant shark genome provides unique insights into gnathostome evolution.</title>
        <authorList>
            <consortium name="International Elephant Shark Genome Sequencing Consortium"/>
            <person name="Venkatesh B."/>
            <person name="Lee A.P."/>
            <person name="Ravi V."/>
            <person name="Maurya A.K."/>
            <person name="Lian M.M."/>
            <person name="Swann J.B."/>
            <person name="Ohta Y."/>
            <person name="Flajnik M.F."/>
            <person name="Sutoh Y."/>
            <person name="Kasahara M."/>
            <person name="Hoon S."/>
            <person name="Gangu V."/>
            <person name="Roy S.W."/>
            <person name="Irimia M."/>
            <person name="Korzh V."/>
            <person name="Kondrychyn I."/>
            <person name="Lim Z.W."/>
            <person name="Tay B.H."/>
            <person name="Tohari S."/>
            <person name="Kong K.W."/>
            <person name="Ho S."/>
            <person name="Lorente-Galdos B."/>
            <person name="Quilez J."/>
            <person name="Marques-Bonet T."/>
            <person name="Raney B.J."/>
            <person name="Ingham P.W."/>
            <person name="Tay A."/>
            <person name="Hillier L.W."/>
            <person name="Minx P."/>
            <person name="Boehm T."/>
            <person name="Wilson R.K."/>
            <person name="Brenner S."/>
            <person name="Warren W.C."/>
        </authorList>
    </citation>
    <scope>NUCLEOTIDE SEQUENCE [LARGE SCALE GENOMIC DNA]</scope>
</reference>
<dbReference type="STRING" id="7868.ENSCMIP00000000356"/>
<keyword evidence="11" id="KW-1185">Reference proteome</keyword>
<evidence type="ECO:0000313" key="10">
    <source>
        <dbReference type="Ensembl" id="ENSCMIP00000000356.1"/>
    </source>
</evidence>
<dbReference type="PANTHER" id="PTHR12887">
    <property type="entry name" value="NANOS PROTEIN"/>
    <property type="match status" value="1"/>
</dbReference>
<dbReference type="GO" id="GO:0003723">
    <property type="term" value="F:RNA binding"/>
    <property type="evidence" value="ECO:0007669"/>
    <property type="project" value="UniProtKB-UniRule"/>
</dbReference>
<reference evidence="11" key="1">
    <citation type="journal article" date="2006" name="Science">
        <title>Ancient noncoding elements conserved in the human genome.</title>
        <authorList>
            <person name="Venkatesh B."/>
            <person name="Kirkness E.F."/>
            <person name="Loh Y.H."/>
            <person name="Halpern A.L."/>
            <person name="Lee A.P."/>
            <person name="Johnson J."/>
            <person name="Dandona N."/>
            <person name="Viswanathan L.D."/>
            <person name="Tay A."/>
            <person name="Venter J.C."/>
            <person name="Strausberg R.L."/>
            <person name="Brenner S."/>
        </authorList>
    </citation>
    <scope>NUCLEOTIDE SEQUENCE [LARGE SCALE GENOMIC DNA]</scope>
</reference>
<keyword evidence="3" id="KW-0479">Metal-binding</keyword>
<evidence type="ECO:0000256" key="5">
    <source>
        <dbReference type="ARBA" id="ARBA00022833"/>
    </source>
</evidence>
<reference evidence="11" key="2">
    <citation type="journal article" date="2007" name="PLoS Biol.">
        <title>Survey sequencing and comparative analysis of the elephant shark (Callorhinchus milii) genome.</title>
        <authorList>
            <person name="Venkatesh B."/>
            <person name="Kirkness E.F."/>
            <person name="Loh Y.H."/>
            <person name="Halpern A.L."/>
            <person name="Lee A.P."/>
            <person name="Johnson J."/>
            <person name="Dandona N."/>
            <person name="Viswanathan L.D."/>
            <person name="Tay A."/>
            <person name="Venter J.C."/>
            <person name="Strausberg R.L."/>
            <person name="Brenner S."/>
        </authorList>
    </citation>
    <scope>NUCLEOTIDE SEQUENCE [LARGE SCALE GENOMIC DNA]</scope>
</reference>
<evidence type="ECO:0000256" key="7">
    <source>
        <dbReference type="ARBA" id="ARBA00022884"/>
    </source>
</evidence>
<dbReference type="InterPro" id="IPR008705">
    <property type="entry name" value="Nanos/Xcar2"/>
</dbReference>
<evidence type="ECO:0000256" key="3">
    <source>
        <dbReference type="ARBA" id="ARBA00022723"/>
    </source>
</evidence>
<evidence type="ECO:0000256" key="1">
    <source>
        <dbReference type="ARBA" id="ARBA00004496"/>
    </source>
</evidence>
<keyword evidence="2" id="KW-0963">Cytoplasm</keyword>
<evidence type="ECO:0000259" key="9">
    <source>
        <dbReference type="PROSITE" id="PS51522"/>
    </source>
</evidence>
<keyword evidence="6 8" id="KW-0810">Translation regulation</keyword>
<comment type="subcellular location">
    <subcellularLocation>
        <location evidence="1">Cytoplasm</location>
    </subcellularLocation>
</comment>
<accession>A0A4W3GAX0</accession>
<dbReference type="GO" id="GO:0008270">
    <property type="term" value="F:zinc ion binding"/>
    <property type="evidence" value="ECO:0007669"/>
    <property type="project" value="UniProtKB-KW"/>
</dbReference>
<dbReference type="Pfam" id="PF05741">
    <property type="entry name" value="zf-nanos"/>
    <property type="match status" value="1"/>
</dbReference>
<dbReference type="GO" id="GO:0006417">
    <property type="term" value="P:regulation of translation"/>
    <property type="evidence" value="ECO:0007669"/>
    <property type="project" value="UniProtKB-UniRule"/>
</dbReference>
<evidence type="ECO:0000256" key="2">
    <source>
        <dbReference type="ARBA" id="ARBA00022490"/>
    </source>
</evidence>
<comment type="similarity">
    <text evidence="8">Belongs to the nanos family.</text>
</comment>
<reference evidence="10" key="4">
    <citation type="submission" date="2025-08" db="UniProtKB">
        <authorList>
            <consortium name="Ensembl"/>
        </authorList>
    </citation>
    <scope>IDENTIFICATION</scope>
</reference>
<dbReference type="PROSITE" id="PS51522">
    <property type="entry name" value="ZF_NANOS"/>
    <property type="match status" value="1"/>
</dbReference>
<proteinExistence type="inferred from homology"/>
<evidence type="ECO:0000256" key="8">
    <source>
        <dbReference type="PROSITE-ProRule" id="PRU00855"/>
    </source>
</evidence>
<evidence type="ECO:0000256" key="4">
    <source>
        <dbReference type="ARBA" id="ARBA00022771"/>
    </source>
</evidence>
<dbReference type="InterPro" id="IPR024161">
    <property type="entry name" value="Znf_nanos-typ"/>
</dbReference>
<feature type="domain" description="Nanos-type" evidence="9">
    <location>
        <begin position="66"/>
        <end position="120"/>
    </location>
</feature>
<evidence type="ECO:0000256" key="6">
    <source>
        <dbReference type="ARBA" id="ARBA00022845"/>
    </source>
</evidence>
<name>A0A4W3GAX0_CALMI</name>
<dbReference type="GeneTree" id="ENSGT00950000183135"/>
<keyword evidence="4 8" id="KW-0863">Zinc-finger</keyword>
<dbReference type="InParanoid" id="A0A4W3GAX0"/>
<dbReference type="InterPro" id="IPR038129">
    <property type="entry name" value="Nanos_sf"/>
</dbReference>
<dbReference type="OMA" id="HCAFCKH"/>
<evidence type="ECO:0000313" key="11">
    <source>
        <dbReference type="Proteomes" id="UP000314986"/>
    </source>
</evidence>
<dbReference type="AlphaFoldDB" id="A0A4W3GAX0"/>
<reference evidence="10" key="5">
    <citation type="submission" date="2025-09" db="UniProtKB">
        <authorList>
            <consortium name="Ensembl"/>
        </authorList>
    </citation>
    <scope>IDENTIFICATION</scope>
</reference>
<dbReference type="GO" id="GO:0005737">
    <property type="term" value="C:cytoplasm"/>
    <property type="evidence" value="ECO:0007669"/>
    <property type="project" value="UniProtKB-SubCell"/>
</dbReference>
<sequence>MEVLRAAFDLWTDYLGLNKVLGNIIGSGLREPGLANQQGHEKLDAEQQIALSSLNSYKARHKLKNICAFYKQNEESEHIHNSHALKHNEGKIMCPVLREYTCQLCNVSGDRAHTKHFCHLRQGKYKSMYTNVSRKTASKHAIAWYLQ</sequence>